<accession>A0A402BGN3</accession>
<feature type="transmembrane region" description="Helical" evidence="5">
    <location>
        <begin position="237"/>
        <end position="260"/>
    </location>
</feature>
<feature type="transmembrane region" description="Helical" evidence="5">
    <location>
        <begin position="140"/>
        <end position="164"/>
    </location>
</feature>
<evidence type="ECO:0000313" key="8">
    <source>
        <dbReference type="Proteomes" id="UP000287171"/>
    </source>
</evidence>
<gene>
    <name evidence="7" type="ORF">KDA_59800</name>
</gene>
<evidence type="ECO:0000313" key="7">
    <source>
        <dbReference type="EMBL" id="GCE30496.1"/>
    </source>
</evidence>
<feature type="transmembrane region" description="Helical" evidence="5">
    <location>
        <begin position="170"/>
        <end position="190"/>
    </location>
</feature>
<dbReference type="OrthoDB" id="182417at2"/>
<feature type="transmembrane region" description="Helical" evidence="5">
    <location>
        <begin position="392"/>
        <end position="411"/>
    </location>
</feature>
<dbReference type="RefSeq" id="WP_126630578.1">
    <property type="nucleotide sequence ID" value="NZ_BIFT01000002.1"/>
</dbReference>
<dbReference type="InterPro" id="IPR050327">
    <property type="entry name" value="Proton-linked_MCT"/>
</dbReference>
<dbReference type="PANTHER" id="PTHR11360">
    <property type="entry name" value="MONOCARBOXYLATE TRANSPORTER"/>
    <property type="match status" value="1"/>
</dbReference>
<dbReference type="EMBL" id="BIFT01000002">
    <property type="protein sequence ID" value="GCE30496.1"/>
    <property type="molecule type" value="Genomic_DNA"/>
</dbReference>
<proteinExistence type="predicted"/>
<comment type="caution">
    <text evidence="7">The sequence shown here is derived from an EMBL/GenBank/DDBJ whole genome shotgun (WGS) entry which is preliminary data.</text>
</comment>
<evidence type="ECO:0000256" key="3">
    <source>
        <dbReference type="ARBA" id="ARBA00022989"/>
    </source>
</evidence>
<feature type="transmembrane region" description="Helical" evidence="5">
    <location>
        <begin position="49"/>
        <end position="69"/>
    </location>
</feature>
<keyword evidence="3 5" id="KW-1133">Transmembrane helix</keyword>
<dbReference type="InterPro" id="IPR020846">
    <property type="entry name" value="MFS_dom"/>
</dbReference>
<feature type="transmembrane region" description="Helical" evidence="5">
    <location>
        <begin position="272"/>
        <end position="294"/>
    </location>
</feature>
<feature type="transmembrane region" description="Helical" evidence="5">
    <location>
        <begin position="81"/>
        <end position="101"/>
    </location>
</feature>
<dbReference type="SUPFAM" id="SSF103473">
    <property type="entry name" value="MFS general substrate transporter"/>
    <property type="match status" value="1"/>
</dbReference>
<dbReference type="GO" id="GO:0005886">
    <property type="term" value="C:plasma membrane"/>
    <property type="evidence" value="ECO:0007669"/>
    <property type="project" value="UniProtKB-SubCell"/>
</dbReference>
<evidence type="ECO:0000256" key="1">
    <source>
        <dbReference type="ARBA" id="ARBA00004651"/>
    </source>
</evidence>
<evidence type="ECO:0000256" key="4">
    <source>
        <dbReference type="ARBA" id="ARBA00023136"/>
    </source>
</evidence>
<keyword evidence="2 5" id="KW-0812">Transmembrane</keyword>
<sequence length="440" mass="47221">MQFFSRARFHYSWIIAGVVFLALLAAAGMRSTPSVLLVPLEHEFSWSPATVSLAVSINLCFYGLSGPFVAAIMERFGIRRVMVIALLLIALAAGATVFMREPWQLDLLWGLLVGLATGAIASVLGTIIANRWFVKRRGLVLGLFSASNATGQLVFLPVLASLAVTFGWRSAALTTAAAALVVVPLVAIFMRERPQDMGLPPYGSDVVEATDPASTQAQNPFRTAIQGLILGLRSPDFWLLAGSFFICGATTNGLIGTHLIPASMDHGITEVTAASLLALIGIFDLIGTTVSGWLSDRVDNRWLLCWYYGLRGCALLLLPYALGSSFLYLAVFIVFYGLDWVATVPPTARLATEIFGIRNAGVVYGWIFASHQLGAATAAFSAGLLRTWLGSYQVSFISAGLLCLCASGMVIRIGRRPRVRKQVVSDTLVRADAPVVDGIS</sequence>
<dbReference type="GO" id="GO:0022857">
    <property type="term" value="F:transmembrane transporter activity"/>
    <property type="evidence" value="ECO:0007669"/>
    <property type="project" value="InterPro"/>
</dbReference>
<feature type="domain" description="Major facilitator superfamily (MFS) profile" evidence="6">
    <location>
        <begin position="14"/>
        <end position="418"/>
    </location>
</feature>
<evidence type="ECO:0000259" key="6">
    <source>
        <dbReference type="PROSITE" id="PS50850"/>
    </source>
</evidence>
<evidence type="ECO:0000256" key="5">
    <source>
        <dbReference type="SAM" id="Phobius"/>
    </source>
</evidence>
<feature type="transmembrane region" description="Helical" evidence="5">
    <location>
        <begin position="12"/>
        <end position="29"/>
    </location>
</feature>
<protein>
    <submittedName>
        <fullName evidence="7">MFS transporter</fullName>
    </submittedName>
</protein>
<keyword evidence="8" id="KW-1185">Reference proteome</keyword>
<dbReference type="AlphaFoldDB" id="A0A402BGN3"/>
<feature type="transmembrane region" description="Helical" evidence="5">
    <location>
        <begin position="107"/>
        <end position="128"/>
    </location>
</feature>
<feature type="transmembrane region" description="Helical" evidence="5">
    <location>
        <begin position="315"/>
        <end position="338"/>
    </location>
</feature>
<dbReference type="InterPro" id="IPR036259">
    <property type="entry name" value="MFS_trans_sf"/>
</dbReference>
<dbReference type="CDD" id="cd17355">
    <property type="entry name" value="MFS_YcxA_like"/>
    <property type="match status" value="1"/>
</dbReference>
<dbReference type="PANTHER" id="PTHR11360:SF284">
    <property type="entry name" value="EG:103B4.3 PROTEIN-RELATED"/>
    <property type="match status" value="1"/>
</dbReference>
<dbReference type="PROSITE" id="PS50850">
    <property type="entry name" value="MFS"/>
    <property type="match status" value="1"/>
</dbReference>
<dbReference type="InterPro" id="IPR011701">
    <property type="entry name" value="MFS"/>
</dbReference>
<organism evidence="7 8">
    <name type="scientific">Dictyobacter alpinus</name>
    <dbReference type="NCBI Taxonomy" id="2014873"/>
    <lineage>
        <taxon>Bacteria</taxon>
        <taxon>Bacillati</taxon>
        <taxon>Chloroflexota</taxon>
        <taxon>Ktedonobacteria</taxon>
        <taxon>Ktedonobacterales</taxon>
        <taxon>Dictyobacteraceae</taxon>
        <taxon>Dictyobacter</taxon>
    </lineage>
</organism>
<dbReference type="Pfam" id="PF07690">
    <property type="entry name" value="MFS_1"/>
    <property type="match status" value="1"/>
</dbReference>
<evidence type="ECO:0000256" key="2">
    <source>
        <dbReference type="ARBA" id="ARBA00022692"/>
    </source>
</evidence>
<name>A0A402BGN3_9CHLR</name>
<comment type="subcellular location">
    <subcellularLocation>
        <location evidence="1">Cell membrane</location>
        <topology evidence="1">Multi-pass membrane protein</topology>
    </subcellularLocation>
</comment>
<keyword evidence="4 5" id="KW-0472">Membrane</keyword>
<reference evidence="8" key="1">
    <citation type="submission" date="2018-12" db="EMBL/GenBank/DDBJ databases">
        <title>Tengunoibacter tsumagoiensis gen. nov., sp. nov., Dictyobacter kobayashii sp. nov., D. alpinus sp. nov., and D. joshuensis sp. nov. and description of Dictyobacteraceae fam. nov. within the order Ktedonobacterales isolated from Tengu-no-mugimeshi.</title>
        <authorList>
            <person name="Wang C.M."/>
            <person name="Zheng Y."/>
            <person name="Sakai Y."/>
            <person name="Toyoda A."/>
            <person name="Minakuchi Y."/>
            <person name="Abe K."/>
            <person name="Yokota A."/>
            <person name="Yabe S."/>
        </authorList>
    </citation>
    <scope>NUCLEOTIDE SEQUENCE [LARGE SCALE GENOMIC DNA]</scope>
    <source>
        <strain evidence="8">Uno16</strain>
    </source>
</reference>
<dbReference type="Proteomes" id="UP000287171">
    <property type="component" value="Unassembled WGS sequence"/>
</dbReference>
<dbReference type="Gene3D" id="1.20.1250.20">
    <property type="entry name" value="MFS general substrate transporter like domains"/>
    <property type="match status" value="2"/>
</dbReference>